<dbReference type="OrthoDB" id="6382835at2759"/>
<keyword evidence="1 2" id="KW-0193">Cuticle</keyword>
<sequence length="147" mass="16506">VLFQTRTSLEITCEMQVYITATVAILVMVQVVQGGVYGDYEAEGYEPGLGAYASAGNEIVAPVHHEHAPAYAADEVYDYYAHPKYHYDYAVHDLHTHDIKSQWETRDGDKVKGEYTVTEPDGTRRIVSYTADNHNGFNAVVKNVKDY</sequence>
<dbReference type="AlphaFoldDB" id="A0A0T6BHP3"/>
<feature type="non-terminal residue" evidence="3">
    <location>
        <position position="1"/>
    </location>
</feature>
<keyword evidence="4" id="KW-1185">Reference proteome</keyword>
<protein>
    <submittedName>
        <fullName evidence="3">Insect cuticle protein</fullName>
    </submittedName>
</protein>
<dbReference type="PANTHER" id="PTHR12236:SF75">
    <property type="entry name" value="CUTICULAR PROTEIN 62BB, ISOFORM A"/>
    <property type="match status" value="1"/>
</dbReference>
<dbReference type="EMBL" id="LJIG01000074">
    <property type="protein sequence ID" value="KRT86866.1"/>
    <property type="molecule type" value="Genomic_DNA"/>
</dbReference>
<name>A0A0T6BHP3_9SCAR</name>
<dbReference type="Proteomes" id="UP000051574">
    <property type="component" value="Unassembled WGS sequence"/>
</dbReference>
<proteinExistence type="predicted"/>
<dbReference type="GO" id="GO:0031012">
    <property type="term" value="C:extracellular matrix"/>
    <property type="evidence" value="ECO:0007669"/>
    <property type="project" value="TreeGrafter"/>
</dbReference>
<accession>A0A0T6BHP3</accession>
<gene>
    <name evidence="3" type="ORF">AMK59_1780</name>
</gene>
<evidence type="ECO:0000256" key="2">
    <source>
        <dbReference type="PROSITE-ProRule" id="PRU00497"/>
    </source>
</evidence>
<dbReference type="InterPro" id="IPR000618">
    <property type="entry name" value="Insect_cuticle"/>
</dbReference>
<dbReference type="InterPro" id="IPR031311">
    <property type="entry name" value="CHIT_BIND_RR_consensus"/>
</dbReference>
<evidence type="ECO:0000256" key="1">
    <source>
        <dbReference type="ARBA" id="ARBA00022460"/>
    </source>
</evidence>
<dbReference type="PRINTS" id="PR00947">
    <property type="entry name" value="CUTICLE"/>
</dbReference>
<dbReference type="Pfam" id="PF00379">
    <property type="entry name" value="Chitin_bind_4"/>
    <property type="match status" value="1"/>
</dbReference>
<evidence type="ECO:0000313" key="4">
    <source>
        <dbReference type="Proteomes" id="UP000051574"/>
    </source>
</evidence>
<dbReference type="PROSITE" id="PS51155">
    <property type="entry name" value="CHIT_BIND_RR_2"/>
    <property type="match status" value="1"/>
</dbReference>
<comment type="caution">
    <text evidence="3">The sequence shown here is derived from an EMBL/GenBank/DDBJ whole genome shotgun (WGS) entry which is preliminary data.</text>
</comment>
<dbReference type="GO" id="GO:0005615">
    <property type="term" value="C:extracellular space"/>
    <property type="evidence" value="ECO:0007669"/>
    <property type="project" value="TreeGrafter"/>
</dbReference>
<dbReference type="PANTHER" id="PTHR12236">
    <property type="entry name" value="STRUCTURAL CONTITUENT OF CUTICLE"/>
    <property type="match status" value="1"/>
</dbReference>
<reference evidence="3 4" key="1">
    <citation type="submission" date="2015-09" db="EMBL/GenBank/DDBJ databases">
        <title>Draft genome of the scarab beetle Oryctes borbonicus.</title>
        <authorList>
            <person name="Meyer J.M."/>
            <person name="Markov G.V."/>
            <person name="Baskaran P."/>
            <person name="Herrmann M."/>
            <person name="Sommer R.J."/>
            <person name="Roedelsperger C."/>
        </authorList>
    </citation>
    <scope>NUCLEOTIDE SEQUENCE [LARGE SCALE GENOMIC DNA]</scope>
    <source>
        <strain evidence="3">OB123</strain>
        <tissue evidence="3">Whole animal</tissue>
    </source>
</reference>
<evidence type="ECO:0000313" key="3">
    <source>
        <dbReference type="EMBL" id="KRT86866.1"/>
    </source>
</evidence>
<dbReference type="InterPro" id="IPR051217">
    <property type="entry name" value="Insect_Cuticle_Struc_Prot"/>
</dbReference>
<dbReference type="GO" id="GO:0042302">
    <property type="term" value="F:structural constituent of cuticle"/>
    <property type="evidence" value="ECO:0007669"/>
    <property type="project" value="UniProtKB-UniRule"/>
</dbReference>
<dbReference type="PROSITE" id="PS00233">
    <property type="entry name" value="CHIT_BIND_RR_1"/>
    <property type="match status" value="1"/>
</dbReference>
<organism evidence="3 4">
    <name type="scientific">Oryctes borbonicus</name>
    <dbReference type="NCBI Taxonomy" id="1629725"/>
    <lineage>
        <taxon>Eukaryota</taxon>
        <taxon>Metazoa</taxon>
        <taxon>Ecdysozoa</taxon>
        <taxon>Arthropoda</taxon>
        <taxon>Hexapoda</taxon>
        <taxon>Insecta</taxon>
        <taxon>Pterygota</taxon>
        <taxon>Neoptera</taxon>
        <taxon>Endopterygota</taxon>
        <taxon>Coleoptera</taxon>
        <taxon>Polyphaga</taxon>
        <taxon>Scarabaeiformia</taxon>
        <taxon>Scarabaeidae</taxon>
        <taxon>Dynastinae</taxon>
        <taxon>Oryctes</taxon>
    </lineage>
</organism>